<dbReference type="Pfam" id="PF01039">
    <property type="entry name" value="Carboxyl_trans"/>
    <property type="match status" value="1"/>
</dbReference>
<comment type="caution">
    <text evidence="3">The sequence shown here is derived from an EMBL/GenBank/DDBJ whole genome shotgun (WGS) entry which is preliminary data.</text>
</comment>
<keyword evidence="4" id="KW-1185">Reference proteome</keyword>
<name>A0A2T1A1A5_9ACTN</name>
<evidence type="ECO:0000313" key="3">
    <source>
        <dbReference type="EMBL" id="PRZ42390.1"/>
    </source>
</evidence>
<sequence>MTTKKSGDWSPEVEQIAARRKLVERMGGEAKLKRQRDAGRLNVRERIDAFADPGTWAEVGAIAGFGEYDENGELTDLAAPNFVVGSCRVEGRKVIIGADDFTVRGGASDASIRGKQLHAELMANKLGLPLVRMIEGTGGGGSIKSLETMGATYVPANPAWDTVVDNMSVIPVIAYGGGPVAGLGAGRTAMSHLAIFVKGLAQLFVAGPPVVLHATGQDLTKEELGGYEVHRRSGAVERWVDSEEEAFAEIRRFLSYLPSNVNEIPTVIDNDDPVDRRDEALISLIPRDRRKVYRLKPLLDGVFDSGSVFTYAEYGGSIFTGLARLDGHPVGVIATDPYKGAAMTGQGGQAMTRLVDLCTMFHLPIVSLTDQSGLAIGLAAERTGAIRDGARAISAAYQANVPMAEVVVRRVFGVGGAGQVNRHGYVPQWAWPSGDWGSLPVEGGIEAAYRSELEASDDPDALLAKIQEEMEAIRSPLRTAERFGVDDLIDPRDSRRLLCEWVRDAYRLLPPLVGRPSFGMRP</sequence>
<dbReference type="EMBL" id="PVUE01000005">
    <property type="protein sequence ID" value="PRZ42390.1"/>
    <property type="molecule type" value="Genomic_DNA"/>
</dbReference>
<dbReference type="SUPFAM" id="SSF52096">
    <property type="entry name" value="ClpP/crotonase"/>
    <property type="match status" value="2"/>
</dbReference>
<dbReference type="GO" id="GO:0016740">
    <property type="term" value="F:transferase activity"/>
    <property type="evidence" value="ECO:0007669"/>
    <property type="project" value="UniProtKB-KW"/>
</dbReference>
<dbReference type="InterPro" id="IPR034733">
    <property type="entry name" value="AcCoA_carboxyl_beta"/>
</dbReference>
<reference evidence="3 4" key="1">
    <citation type="submission" date="2018-03" db="EMBL/GenBank/DDBJ databases">
        <title>Genomic Encyclopedia of Archaeal and Bacterial Type Strains, Phase II (KMG-II): from individual species to whole genera.</title>
        <authorList>
            <person name="Goeker M."/>
        </authorList>
    </citation>
    <scope>NUCLEOTIDE SEQUENCE [LARGE SCALE GENOMIC DNA]</scope>
    <source>
        <strain evidence="3 4">DSM 100065</strain>
    </source>
</reference>
<dbReference type="InterPro" id="IPR011762">
    <property type="entry name" value="COA_CT_N"/>
</dbReference>
<evidence type="ECO:0000259" key="1">
    <source>
        <dbReference type="PROSITE" id="PS50980"/>
    </source>
</evidence>
<evidence type="ECO:0000259" key="2">
    <source>
        <dbReference type="PROSITE" id="PS50989"/>
    </source>
</evidence>
<feature type="domain" description="CoA carboxyltransferase N-terminal" evidence="1">
    <location>
        <begin position="9"/>
        <end position="269"/>
    </location>
</feature>
<evidence type="ECO:0000313" key="4">
    <source>
        <dbReference type="Proteomes" id="UP000237752"/>
    </source>
</evidence>
<proteinExistence type="predicted"/>
<organism evidence="3 4">
    <name type="scientific">Antricoccus suffuscus</name>
    <dbReference type="NCBI Taxonomy" id="1629062"/>
    <lineage>
        <taxon>Bacteria</taxon>
        <taxon>Bacillati</taxon>
        <taxon>Actinomycetota</taxon>
        <taxon>Actinomycetes</taxon>
        <taxon>Geodermatophilales</taxon>
        <taxon>Antricoccaceae</taxon>
        <taxon>Antricoccus</taxon>
    </lineage>
</organism>
<dbReference type="PANTHER" id="PTHR43842">
    <property type="entry name" value="PROPIONYL-COA CARBOXYLASE BETA CHAIN"/>
    <property type="match status" value="1"/>
</dbReference>
<dbReference type="OrthoDB" id="5166719at2"/>
<dbReference type="Gene3D" id="3.90.226.10">
    <property type="entry name" value="2-enoyl-CoA Hydratase, Chain A, domain 1"/>
    <property type="match status" value="2"/>
</dbReference>
<dbReference type="InterPro" id="IPR051047">
    <property type="entry name" value="AccD/PCCB"/>
</dbReference>
<dbReference type="PROSITE" id="PS50989">
    <property type="entry name" value="COA_CT_CTER"/>
    <property type="match status" value="1"/>
</dbReference>
<dbReference type="InterPro" id="IPR029045">
    <property type="entry name" value="ClpP/crotonase-like_dom_sf"/>
</dbReference>
<dbReference type="PANTHER" id="PTHR43842:SF2">
    <property type="entry name" value="PROPIONYL-COA CARBOXYLASE BETA CHAIN, MITOCHONDRIAL"/>
    <property type="match status" value="1"/>
</dbReference>
<dbReference type="RefSeq" id="WP_106348437.1">
    <property type="nucleotide sequence ID" value="NZ_PVUE01000005.1"/>
</dbReference>
<accession>A0A2T1A1A5</accession>
<protein>
    <submittedName>
        <fullName evidence="3">Acetyl-CoA carboxylase carboxyltransferase component</fullName>
    </submittedName>
</protein>
<dbReference type="PROSITE" id="PS50980">
    <property type="entry name" value="COA_CT_NTER"/>
    <property type="match status" value="1"/>
</dbReference>
<dbReference type="Proteomes" id="UP000237752">
    <property type="component" value="Unassembled WGS sequence"/>
</dbReference>
<dbReference type="InterPro" id="IPR011763">
    <property type="entry name" value="COA_CT_C"/>
</dbReference>
<dbReference type="AlphaFoldDB" id="A0A2T1A1A5"/>
<gene>
    <name evidence="3" type="ORF">CLV47_1058</name>
</gene>
<keyword evidence="3" id="KW-0808">Transferase</keyword>
<feature type="domain" description="CoA carboxyltransferase C-terminal" evidence="2">
    <location>
        <begin position="273"/>
        <end position="522"/>
    </location>
</feature>
<dbReference type="GO" id="GO:0004658">
    <property type="term" value="F:propionyl-CoA carboxylase activity"/>
    <property type="evidence" value="ECO:0007669"/>
    <property type="project" value="TreeGrafter"/>
</dbReference>